<dbReference type="GO" id="GO:0005640">
    <property type="term" value="C:nuclear outer membrane"/>
    <property type="evidence" value="ECO:0007669"/>
    <property type="project" value="UniProtKB-SubCell"/>
</dbReference>
<dbReference type="STRING" id="1230097.A0A423VYD1"/>
<keyword evidence="5" id="KW-0539">Nucleus</keyword>
<protein>
    <submittedName>
        <fullName evidence="7">Uncharacterized protein</fullName>
    </submittedName>
</protein>
<evidence type="ECO:0000313" key="7">
    <source>
        <dbReference type="EMBL" id="ROV96035.1"/>
    </source>
</evidence>
<comment type="similarity">
    <text evidence="1">Belongs to the TMEM53 family.</text>
</comment>
<evidence type="ECO:0000256" key="4">
    <source>
        <dbReference type="ARBA" id="ARBA00023136"/>
    </source>
</evidence>
<dbReference type="InterPro" id="IPR029058">
    <property type="entry name" value="AB_hydrolase_fold"/>
</dbReference>
<keyword evidence="2" id="KW-0812">Transmembrane</keyword>
<evidence type="ECO:0000256" key="1">
    <source>
        <dbReference type="ARBA" id="ARBA00007387"/>
    </source>
</evidence>
<organism evidence="7 8">
    <name type="scientific">Cytospora leucostoma</name>
    <dbReference type="NCBI Taxonomy" id="1230097"/>
    <lineage>
        <taxon>Eukaryota</taxon>
        <taxon>Fungi</taxon>
        <taxon>Dikarya</taxon>
        <taxon>Ascomycota</taxon>
        <taxon>Pezizomycotina</taxon>
        <taxon>Sordariomycetes</taxon>
        <taxon>Sordariomycetidae</taxon>
        <taxon>Diaporthales</taxon>
        <taxon>Cytosporaceae</taxon>
        <taxon>Cytospora</taxon>
    </lineage>
</organism>
<proteinExistence type="inferred from homology"/>
<gene>
    <name evidence="7" type="ORF">VPNG_09133</name>
</gene>
<dbReference type="Pfam" id="PF05705">
    <property type="entry name" value="DUF829"/>
    <property type="match status" value="1"/>
</dbReference>
<dbReference type="AlphaFoldDB" id="A0A423VYD1"/>
<keyword evidence="4" id="KW-0472">Membrane</keyword>
<evidence type="ECO:0000256" key="2">
    <source>
        <dbReference type="ARBA" id="ARBA00022692"/>
    </source>
</evidence>
<comment type="subcellular location">
    <subcellularLocation>
        <location evidence="6">Nucleus outer membrane</location>
        <topology evidence="6">Single-pass membrane protein</topology>
    </subcellularLocation>
</comment>
<dbReference type="InParanoid" id="A0A423VYD1"/>
<dbReference type="OrthoDB" id="77878at2759"/>
<keyword evidence="8" id="KW-1185">Reference proteome</keyword>
<keyword evidence="3" id="KW-1133">Transmembrane helix</keyword>
<evidence type="ECO:0000313" key="8">
    <source>
        <dbReference type="Proteomes" id="UP000285146"/>
    </source>
</evidence>
<comment type="caution">
    <text evidence="7">The sequence shown here is derived from an EMBL/GenBank/DDBJ whole genome shotgun (WGS) entry which is preliminary data.</text>
</comment>
<evidence type="ECO:0000256" key="5">
    <source>
        <dbReference type="ARBA" id="ARBA00023242"/>
    </source>
</evidence>
<dbReference type="SUPFAM" id="SSF53474">
    <property type="entry name" value="alpha/beta-Hydrolases"/>
    <property type="match status" value="1"/>
</dbReference>
<dbReference type="EMBL" id="LKEB01000069">
    <property type="protein sequence ID" value="ROV96035.1"/>
    <property type="molecule type" value="Genomic_DNA"/>
</dbReference>
<reference evidence="7 8" key="1">
    <citation type="submission" date="2015-09" db="EMBL/GenBank/DDBJ databases">
        <title>Host preference determinants of Valsa canker pathogens revealed by comparative genomics.</title>
        <authorList>
            <person name="Yin Z."/>
            <person name="Huang L."/>
        </authorList>
    </citation>
    <scope>NUCLEOTIDE SEQUENCE [LARGE SCALE GENOMIC DNA]</scope>
    <source>
        <strain evidence="7 8">SXYLt</strain>
    </source>
</reference>
<name>A0A423VYD1_9PEZI</name>
<accession>A0A423VYD1</accession>
<evidence type="ECO:0000256" key="3">
    <source>
        <dbReference type="ARBA" id="ARBA00022989"/>
    </source>
</evidence>
<dbReference type="Proteomes" id="UP000285146">
    <property type="component" value="Unassembled WGS sequence"/>
</dbReference>
<dbReference type="InterPro" id="IPR008547">
    <property type="entry name" value="DUF829_TMEM53"/>
</dbReference>
<dbReference type="PANTHER" id="PTHR12265">
    <property type="entry name" value="TRANSMEMBRANE PROTEIN 53"/>
    <property type="match status" value="1"/>
</dbReference>
<evidence type="ECO:0000256" key="6">
    <source>
        <dbReference type="ARBA" id="ARBA00034303"/>
    </source>
</evidence>
<dbReference type="PANTHER" id="PTHR12265:SF30">
    <property type="entry name" value="TRANSMEMBRANE PROTEIN 53"/>
    <property type="match status" value="1"/>
</dbReference>
<sequence length="298" mass="32794">MSLVEFKDLGDSILLYEPRHKLDGGSHESQEYVETRPGSPGLIILCTWLGGATSKRIERLRPAYREIRRIALDPYSTSKERSIDGGILLHIMSQGGTNMATHLITSLNKILGFVGRDVPLPLRQIVLDSCPGDPDIKSTYAAGVHSLPRGHPLVQPLGCAVMYVIAASIAGLEATGLRKSTARIMRKQLNDPKIFSPGAARLYLTSRADKIVDFRQVEAHAEQAASEGLKTEIVVFDRAGHCCLMLEDDIAYWNAIVSCWERSGPPSLAETPREGMVEGAHSHQDSFRVRLNEGRSRL</sequence>